<dbReference type="InterPro" id="IPR003362">
    <property type="entry name" value="Bact_transf"/>
</dbReference>
<feature type="domain" description="Bacterial sugar transferase" evidence="3">
    <location>
        <begin position="239"/>
        <end position="423"/>
    </location>
</feature>
<evidence type="ECO:0000313" key="5">
    <source>
        <dbReference type="Proteomes" id="UP000178155"/>
    </source>
</evidence>
<dbReference type="Pfam" id="PF02397">
    <property type="entry name" value="Bac_transf"/>
    <property type="match status" value="1"/>
</dbReference>
<organism evidence="4 5">
    <name type="scientific">Candidatus Yanofskybacteria bacterium RIFCSPLOWO2_02_FULL_47_9b</name>
    <dbReference type="NCBI Taxonomy" id="1802708"/>
    <lineage>
        <taxon>Bacteria</taxon>
        <taxon>Candidatus Yanofskyibacteriota</taxon>
    </lineage>
</organism>
<feature type="transmembrane region" description="Helical" evidence="2">
    <location>
        <begin position="45"/>
        <end position="65"/>
    </location>
</feature>
<proteinExistence type="inferred from homology"/>
<protein>
    <recommendedName>
        <fullName evidence="3">Bacterial sugar transferase domain-containing protein</fullName>
    </recommendedName>
</protein>
<evidence type="ECO:0000259" key="3">
    <source>
        <dbReference type="Pfam" id="PF02397"/>
    </source>
</evidence>
<evidence type="ECO:0000313" key="4">
    <source>
        <dbReference type="EMBL" id="OGN33138.1"/>
    </source>
</evidence>
<keyword evidence="2" id="KW-1133">Transmembrane helix</keyword>
<feature type="transmembrane region" description="Helical" evidence="2">
    <location>
        <begin position="241"/>
        <end position="265"/>
    </location>
</feature>
<reference evidence="4 5" key="1">
    <citation type="journal article" date="2016" name="Nat. Commun.">
        <title>Thousands of microbial genomes shed light on interconnected biogeochemical processes in an aquifer system.</title>
        <authorList>
            <person name="Anantharaman K."/>
            <person name="Brown C.T."/>
            <person name="Hug L.A."/>
            <person name="Sharon I."/>
            <person name="Castelle C.J."/>
            <person name="Probst A.J."/>
            <person name="Thomas B.C."/>
            <person name="Singh A."/>
            <person name="Wilkins M.J."/>
            <person name="Karaoz U."/>
            <person name="Brodie E.L."/>
            <person name="Williams K.H."/>
            <person name="Hubbard S.S."/>
            <person name="Banfield J.F."/>
        </authorList>
    </citation>
    <scope>NUCLEOTIDE SEQUENCE [LARGE SCALE GENOMIC DNA]</scope>
</reference>
<evidence type="ECO:0000256" key="2">
    <source>
        <dbReference type="SAM" id="Phobius"/>
    </source>
</evidence>
<accession>A0A1F8H7Y3</accession>
<name>A0A1F8H7Y3_9BACT</name>
<dbReference type="GO" id="GO:0016780">
    <property type="term" value="F:phosphotransferase activity, for other substituted phosphate groups"/>
    <property type="evidence" value="ECO:0007669"/>
    <property type="project" value="TreeGrafter"/>
</dbReference>
<dbReference type="AlphaFoldDB" id="A0A1F8H7Y3"/>
<keyword evidence="2" id="KW-0812">Transmembrane</keyword>
<sequence length="428" mass="48579">MLKHSNRHASYLFWGDLACFIVALYFALILRSFVLPDLHLLSLHIIPFAIIFLIWLLVFYIAGLYEFRAAVFQQRLVSRIINAQLINSGIAIIVFYFIPYFGITPRTVLFVDLVVTLAFVIGWRLLYLRKVSRGEREKAVILGDDETVNELKKVFAANPHFGVNVVEKIEPRVSVVILDLSKENLPPNLYPLLFSHVSFWNLESVYEDVFGRVALSQLSDKWVIENISLQPKIVYTVLKRLMDIVIALPLFVVSIIFYPFVMLAIKIENRGPVFVSQERVGGSGGLFKLEKFGSMTGDDAGNYSGGTTKLSVTKVGAFLRKSRIDELPQLISVLKGDQTLVGPRAELPALVSEYRKQIPYYDVRHTIRPGMSGWAQVNHDNHPHHGTAVEQTKEKLAYDLFYVKNRSLWLDLKIALRTVRTLLSRAGA</sequence>
<dbReference type="Proteomes" id="UP000178155">
    <property type="component" value="Unassembled WGS sequence"/>
</dbReference>
<gene>
    <name evidence="4" type="ORF">A3I39_02595</name>
</gene>
<comment type="similarity">
    <text evidence="1">Belongs to the bacterial sugar transferase family.</text>
</comment>
<dbReference type="PANTHER" id="PTHR30576">
    <property type="entry name" value="COLANIC BIOSYNTHESIS UDP-GLUCOSE LIPID CARRIER TRANSFERASE"/>
    <property type="match status" value="1"/>
</dbReference>
<dbReference type="EMBL" id="MGKW01000037">
    <property type="protein sequence ID" value="OGN33138.1"/>
    <property type="molecule type" value="Genomic_DNA"/>
</dbReference>
<feature type="transmembrane region" description="Helical" evidence="2">
    <location>
        <begin position="85"/>
        <end position="103"/>
    </location>
</feature>
<feature type="transmembrane region" description="Helical" evidence="2">
    <location>
        <begin position="109"/>
        <end position="128"/>
    </location>
</feature>
<dbReference type="PANTHER" id="PTHR30576:SF0">
    <property type="entry name" value="UNDECAPRENYL-PHOSPHATE N-ACETYLGALACTOSAMINYL 1-PHOSPHATE TRANSFERASE-RELATED"/>
    <property type="match status" value="1"/>
</dbReference>
<keyword evidence="2" id="KW-0472">Membrane</keyword>
<feature type="transmembrane region" description="Helical" evidence="2">
    <location>
        <begin position="12"/>
        <end position="33"/>
    </location>
</feature>
<evidence type="ECO:0000256" key="1">
    <source>
        <dbReference type="ARBA" id="ARBA00006464"/>
    </source>
</evidence>
<comment type="caution">
    <text evidence="4">The sequence shown here is derived from an EMBL/GenBank/DDBJ whole genome shotgun (WGS) entry which is preliminary data.</text>
</comment>